<dbReference type="SUPFAM" id="SSF69189">
    <property type="entry name" value="Penicillin-binding protein associated domain"/>
    <property type="match status" value="1"/>
</dbReference>
<dbReference type="SUPFAM" id="SSF56601">
    <property type="entry name" value="beta-lactamase/transpeptidase-like"/>
    <property type="match status" value="1"/>
</dbReference>
<dbReference type="AlphaFoldDB" id="A0A7W2A9G1"/>
<comment type="function">
    <text evidence="1">Removes C-terminal D-alanyl residues from sugar-peptide cell wall precursors.</text>
</comment>
<feature type="active site" evidence="13">
    <location>
        <position position="122"/>
    </location>
</feature>
<dbReference type="PANTHER" id="PTHR21581:SF6">
    <property type="entry name" value="TRAFFICKING PROTEIN PARTICLE COMPLEX SUBUNIT 12"/>
    <property type="match status" value="1"/>
</dbReference>
<organism evidence="18 19">
    <name type="scientific">Paenactinomyces guangxiensis</name>
    <dbReference type="NCBI Taxonomy" id="1490290"/>
    <lineage>
        <taxon>Bacteria</taxon>
        <taxon>Bacillati</taxon>
        <taxon>Bacillota</taxon>
        <taxon>Bacilli</taxon>
        <taxon>Bacillales</taxon>
        <taxon>Thermoactinomycetaceae</taxon>
        <taxon>Paenactinomyces</taxon>
    </lineage>
</organism>
<feature type="binding site" evidence="14">
    <location>
        <position position="228"/>
    </location>
    <ligand>
        <name>substrate</name>
    </ligand>
</feature>
<dbReference type="InterPro" id="IPR018044">
    <property type="entry name" value="Peptidase_S11"/>
</dbReference>
<accession>A0A7W2A9G1</accession>
<dbReference type="PRINTS" id="PR00725">
    <property type="entry name" value="DADACBPTASE1"/>
</dbReference>
<feature type="active site" description="Proton acceptor" evidence="13">
    <location>
        <position position="65"/>
    </location>
</feature>
<feature type="domain" description="Peptidase S11 D-Ala-D-Ala carboxypeptidase A C-terminal" evidence="17">
    <location>
        <begin position="278"/>
        <end position="368"/>
    </location>
</feature>
<dbReference type="EC" id="3.4.16.4" evidence="4"/>
<dbReference type="GO" id="GO:0009002">
    <property type="term" value="F:serine-type D-Ala-D-Ala carboxypeptidase activity"/>
    <property type="evidence" value="ECO:0007669"/>
    <property type="project" value="UniProtKB-EC"/>
</dbReference>
<keyword evidence="5 18" id="KW-0121">Carboxypeptidase</keyword>
<evidence type="ECO:0000256" key="4">
    <source>
        <dbReference type="ARBA" id="ARBA00012448"/>
    </source>
</evidence>
<evidence type="ECO:0000256" key="12">
    <source>
        <dbReference type="ARBA" id="ARBA00034000"/>
    </source>
</evidence>
<reference evidence="18 19" key="1">
    <citation type="submission" date="2020-07" db="EMBL/GenBank/DDBJ databases">
        <authorList>
            <person name="Feng H."/>
        </authorList>
    </citation>
    <scope>NUCLEOTIDE SEQUENCE [LARGE SCALE GENOMIC DNA]</scope>
    <source>
        <strain evidence="19">s-10</strain>
    </source>
</reference>
<dbReference type="Proteomes" id="UP000535491">
    <property type="component" value="Unassembled WGS sequence"/>
</dbReference>
<evidence type="ECO:0000256" key="5">
    <source>
        <dbReference type="ARBA" id="ARBA00022645"/>
    </source>
</evidence>
<dbReference type="RefSeq" id="WP_181753408.1">
    <property type="nucleotide sequence ID" value="NZ_JACEIQ010000017.1"/>
</dbReference>
<evidence type="ECO:0000256" key="9">
    <source>
        <dbReference type="ARBA" id="ARBA00022960"/>
    </source>
</evidence>
<gene>
    <name evidence="18" type="ORF">H1191_15480</name>
</gene>
<dbReference type="GO" id="GO:0008360">
    <property type="term" value="P:regulation of cell shape"/>
    <property type="evidence" value="ECO:0007669"/>
    <property type="project" value="UniProtKB-KW"/>
</dbReference>
<evidence type="ECO:0000313" key="18">
    <source>
        <dbReference type="EMBL" id="MBA4495695.1"/>
    </source>
</evidence>
<feature type="signal peptide" evidence="16">
    <location>
        <begin position="1"/>
        <end position="25"/>
    </location>
</feature>
<dbReference type="UniPathway" id="UPA00219"/>
<keyword evidence="19" id="KW-1185">Reference proteome</keyword>
<dbReference type="InterPro" id="IPR015956">
    <property type="entry name" value="Peniciliin-bd_prot_C_sf"/>
</dbReference>
<protein>
    <recommendedName>
        <fullName evidence="4">serine-type D-Ala-D-Ala carboxypeptidase</fullName>
        <ecNumber evidence="4">3.4.16.4</ecNumber>
    </recommendedName>
</protein>
<dbReference type="Gene3D" id="3.40.710.10">
    <property type="entry name" value="DD-peptidase/beta-lactamase superfamily"/>
    <property type="match status" value="1"/>
</dbReference>
<evidence type="ECO:0000256" key="15">
    <source>
        <dbReference type="RuleBase" id="RU004016"/>
    </source>
</evidence>
<evidence type="ECO:0000256" key="7">
    <source>
        <dbReference type="ARBA" id="ARBA00022729"/>
    </source>
</evidence>
<dbReference type="InterPro" id="IPR012338">
    <property type="entry name" value="Beta-lactam/transpept-like"/>
</dbReference>
<dbReference type="InterPro" id="IPR037167">
    <property type="entry name" value="Peptidase_S11_C_sf"/>
</dbReference>
<dbReference type="Gene3D" id="2.60.410.10">
    <property type="entry name" value="D-Ala-D-Ala carboxypeptidase, C-terminal domain"/>
    <property type="match status" value="1"/>
</dbReference>
<feature type="active site" description="Acyl-ester intermediate" evidence="13">
    <location>
        <position position="62"/>
    </location>
</feature>
<evidence type="ECO:0000256" key="13">
    <source>
        <dbReference type="PIRSR" id="PIRSR618044-1"/>
    </source>
</evidence>
<evidence type="ECO:0000259" key="17">
    <source>
        <dbReference type="SMART" id="SM00936"/>
    </source>
</evidence>
<dbReference type="GO" id="GO:0006508">
    <property type="term" value="P:proteolysis"/>
    <property type="evidence" value="ECO:0007669"/>
    <property type="project" value="UniProtKB-KW"/>
</dbReference>
<evidence type="ECO:0000256" key="14">
    <source>
        <dbReference type="PIRSR" id="PIRSR618044-2"/>
    </source>
</evidence>
<evidence type="ECO:0000256" key="11">
    <source>
        <dbReference type="ARBA" id="ARBA00023316"/>
    </source>
</evidence>
<dbReference type="SMART" id="SM00936">
    <property type="entry name" value="PBP5_C"/>
    <property type="match status" value="1"/>
</dbReference>
<dbReference type="Pfam" id="PF00768">
    <property type="entry name" value="Peptidase_S11"/>
    <property type="match status" value="1"/>
</dbReference>
<sequence length="393" mass="43755">MYRRTGIALLAFCLAFTLFLPKTFAKTEQDLASSAVSAVLMDADTGTILFEKNSHQKLPPASITKVMTLLLVMEALDEGKISLKDKVRISENAASMGGSQIFLEPGETMSVQDLLKAVAVASANDASVALAEFLGGTEQHFVQMMNDKAKKLGLKNTHFQNTNGLPAEDHYSSAYDIAVMSRELLKHPEITRYTGIYQDYLRQQSKKPFWLVNTNKLVRYYQGVDGIKTGYTSEAGFCLSATAKRGNFRVIAVVMGEPDVKKRNQEVSGMLDYAFNQYTSHLVYKKGDLIAEKEIDKGDPETIKIRASHSFSILVKKGDDGKGITKSVIWKELKAPIHKGEILGKIEFSKNGRKIAEMEIISAKEVKEANLWSSVKRVVNRVLFLPRETEEKE</sequence>
<comment type="pathway">
    <text evidence="2">Cell wall biogenesis; peptidoglycan biosynthesis.</text>
</comment>
<evidence type="ECO:0000256" key="8">
    <source>
        <dbReference type="ARBA" id="ARBA00022801"/>
    </source>
</evidence>
<evidence type="ECO:0000256" key="6">
    <source>
        <dbReference type="ARBA" id="ARBA00022670"/>
    </source>
</evidence>
<dbReference type="InterPro" id="IPR012907">
    <property type="entry name" value="Peptidase_S11_C"/>
</dbReference>
<evidence type="ECO:0000256" key="3">
    <source>
        <dbReference type="ARBA" id="ARBA00007164"/>
    </source>
</evidence>
<feature type="chain" id="PRO_5030874702" description="serine-type D-Ala-D-Ala carboxypeptidase" evidence="16">
    <location>
        <begin position="26"/>
        <end position="393"/>
    </location>
</feature>
<evidence type="ECO:0000256" key="2">
    <source>
        <dbReference type="ARBA" id="ARBA00004752"/>
    </source>
</evidence>
<keyword evidence="8" id="KW-0378">Hydrolase</keyword>
<evidence type="ECO:0000256" key="16">
    <source>
        <dbReference type="SAM" id="SignalP"/>
    </source>
</evidence>
<evidence type="ECO:0000313" key="19">
    <source>
        <dbReference type="Proteomes" id="UP000535491"/>
    </source>
</evidence>
<dbReference type="GO" id="GO:0071555">
    <property type="term" value="P:cell wall organization"/>
    <property type="evidence" value="ECO:0007669"/>
    <property type="project" value="UniProtKB-KW"/>
</dbReference>
<dbReference type="GO" id="GO:0009252">
    <property type="term" value="P:peptidoglycan biosynthetic process"/>
    <property type="evidence" value="ECO:0007669"/>
    <property type="project" value="UniProtKB-UniPathway"/>
</dbReference>
<comment type="caution">
    <text evidence="18">The sequence shown here is derived from an EMBL/GenBank/DDBJ whole genome shotgun (WGS) entry which is preliminary data.</text>
</comment>
<keyword evidence="11" id="KW-0961">Cell wall biogenesis/degradation</keyword>
<dbReference type="PANTHER" id="PTHR21581">
    <property type="entry name" value="D-ALANYL-D-ALANINE CARBOXYPEPTIDASE"/>
    <property type="match status" value="1"/>
</dbReference>
<dbReference type="Pfam" id="PF07943">
    <property type="entry name" value="PBP5_C"/>
    <property type="match status" value="1"/>
</dbReference>
<comment type="catalytic activity">
    <reaction evidence="12">
        <text>Preferential cleavage: (Ac)2-L-Lys-D-Ala-|-D-Ala. Also transpeptidation of peptidyl-alanyl moieties that are N-acyl substituents of D-alanine.</text>
        <dbReference type="EC" id="3.4.16.4"/>
    </reaction>
</comment>
<evidence type="ECO:0000256" key="10">
    <source>
        <dbReference type="ARBA" id="ARBA00022984"/>
    </source>
</evidence>
<keyword evidence="10" id="KW-0573">Peptidoglycan synthesis</keyword>
<keyword evidence="9" id="KW-0133">Cell shape</keyword>
<dbReference type="InterPro" id="IPR001967">
    <property type="entry name" value="Peptidase_S11_N"/>
</dbReference>
<keyword evidence="6" id="KW-0645">Protease</keyword>
<name>A0A7W2A9G1_9BACL</name>
<proteinExistence type="inferred from homology"/>
<keyword evidence="7 16" id="KW-0732">Signal</keyword>
<dbReference type="EMBL" id="JACEIQ010000017">
    <property type="protein sequence ID" value="MBA4495695.1"/>
    <property type="molecule type" value="Genomic_DNA"/>
</dbReference>
<comment type="similarity">
    <text evidence="3 15">Belongs to the peptidase S11 family.</text>
</comment>
<evidence type="ECO:0000256" key="1">
    <source>
        <dbReference type="ARBA" id="ARBA00003217"/>
    </source>
</evidence>